<name>A0ABT5T4F2_9RHOB</name>
<dbReference type="Pfam" id="PF00459">
    <property type="entry name" value="Inositol_P"/>
    <property type="match status" value="1"/>
</dbReference>
<dbReference type="Gene3D" id="3.30.540.10">
    <property type="entry name" value="Fructose-1,6-Bisphosphatase, subunit A, domain 1"/>
    <property type="match status" value="1"/>
</dbReference>
<dbReference type="PRINTS" id="PR00377">
    <property type="entry name" value="IMPHPHTASES"/>
</dbReference>
<organism evidence="2 3">
    <name type="scientific">Roseinatronobacter alkalisoli</name>
    <dbReference type="NCBI Taxonomy" id="3028235"/>
    <lineage>
        <taxon>Bacteria</taxon>
        <taxon>Pseudomonadati</taxon>
        <taxon>Pseudomonadota</taxon>
        <taxon>Alphaproteobacteria</taxon>
        <taxon>Rhodobacterales</taxon>
        <taxon>Paracoccaceae</taxon>
        <taxon>Roseinatronobacter</taxon>
    </lineage>
</organism>
<reference evidence="2" key="1">
    <citation type="submission" date="2023-02" db="EMBL/GenBank/DDBJ databases">
        <title>Description of Roseinatronobacter alkalisoli sp. nov., an alkaliphilic bacerium isolated from soda soil.</title>
        <authorList>
            <person name="Wei W."/>
        </authorList>
    </citation>
    <scope>NUCLEOTIDE SEQUENCE</scope>
    <source>
        <strain evidence="2">HJB301</strain>
    </source>
</reference>
<dbReference type="PANTHER" id="PTHR20854">
    <property type="entry name" value="INOSITOL MONOPHOSPHATASE"/>
    <property type="match status" value="1"/>
</dbReference>
<evidence type="ECO:0000313" key="3">
    <source>
        <dbReference type="Proteomes" id="UP001431784"/>
    </source>
</evidence>
<dbReference type="CDD" id="cd01638">
    <property type="entry name" value="CysQ"/>
    <property type="match status" value="1"/>
</dbReference>
<dbReference type="PANTHER" id="PTHR20854:SF4">
    <property type="entry name" value="INOSITOL-1-MONOPHOSPHATASE-RELATED"/>
    <property type="match status" value="1"/>
</dbReference>
<dbReference type="InterPro" id="IPR000760">
    <property type="entry name" value="Inositol_monophosphatase-like"/>
</dbReference>
<accession>A0ABT5T4F2</accession>
<evidence type="ECO:0000313" key="2">
    <source>
        <dbReference type="EMBL" id="MDD7970001.1"/>
    </source>
</evidence>
<comment type="similarity">
    <text evidence="1">Belongs to the inositol monophosphatase superfamily.</text>
</comment>
<comment type="caution">
    <text evidence="2">The sequence shown here is derived from an EMBL/GenBank/DDBJ whole genome shotgun (WGS) entry which is preliminary data.</text>
</comment>
<evidence type="ECO:0000256" key="1">
    <source>
        <dbReference type="ARBA" id="ARBA00009759"/>
    </source>
</evidence>
<protein>
    <submittedName>
        <fullName evidence="2">3'(2'),5'-bisphosphate nucleotidase CysQ</fullName>
    </submittedName>
</protein>
<dbReference type="EMBL" id="JAQZSM010000002">
    <property type="protein sequence ID" value="MDD7970001.1"/>
    <property type="molecule type" value="Genomic_DNA"/>
</dbReference>
<sequence>MANDDLALLTGAAHDAGQIALRHLNAGPKVWDKPDGQGPVTDADLEIDRMLQGALCTARPDYGWLSEESRDTPDRLGRARVFIVDPIDGTRAFAQGQQGFAHALAVVEHGQPIAAVIHLPVPDLTYHALRGHGAFLNGSPIRTTDRHAVTGARVLATRSQLAAEHWQGGAPLMTPHFRPSLAWRMALVAEGQFDAMLSLRPTWHWDIVAGALLIAEAGGKVSDGAGQDLLFNTKAPVSDGIIAAGAVMHDALLDLRIPPQSA</sequence>
<gene>
    <name evidence="2" type="ORF">PUT78_02720</name>
</gene>
<dbReference type="Gene3D" id="3.40.190.80">
    <property type="match status" value="1"/>
</dbReference>
<dbReference type="SUPFAM" id="SSF56655">
    <property type="entry name" value="Carbohydrate phosphatase"/>
    <property type="match status" value="1"/>
</dbReference>
<dbReference type="Proteomes" id="UP001431784">
    <property type="component" value="Unassembled WGS sequence"/>
</dbReference>
<keyword evidence="3" id="KW-1185">Reference proteome</keyword>
<proteinExistence type="inferred from homology"/>